<sequence length="575" mass="64402">MNSESSKVSRDSSLQAPFECSSSQSDITGHDDEPHVPAPPPLNGLRQDIQRRLDMLDVKEEEIRRQRLELKSAWNHSLAVTQLPNEILFHIFVAVGKQPVPPSVCIPIKFGQAHGDSDGDENDSSGFRLARTGWTKLMLVCRRWHDVAHATPALWRTIDVGKTTSWMKLALTRSCSATLDVSFPFHFSEEHASLLKPHCHRLRSLRLRSWSPFALRLIRNALPALETLEIHNNPDGMKDARKGFYTDLRLSRTQLPNLRTLQLAYSLIPRDPLFYARLRKLSLKACPFKATVEQFVRLLASNPCLEHLELDEFLQHLSDSGEFLSRLLIPQTPTSLAIEGLAEEMGDNPYTLRALVPPKASSSLPGLSTVAWARLVVTWKEIAIKCPSMESDLEEESDPALLVDLALTSSSPTAGLGWADSMPDGLTDLITLFGAAPLTRLELVGDCFAVAEETWATLFRTFPALVSFEADAYGALFTGLHEASLSGSADDHGLPVVACRGLERIIISDYWGASRRVEWFLDPLIRCLRYRAERGSRLQELHLAARRPEDMVDVYLPQLEELVPNLELRYTQAFT</sequence>
<dbReference type="Proteomes" id="UP000230002">
    <property type="component" value="Unassembled WGS sequence"/>
</dbReference>
<dbReference type="STRING" id="1077348.A0A2G8RUX1"/>
<feature type="domain" description="F-box" evidence="2">
    <location>
        <begin position="82"/>
        <end position="159"/>
    </location>
</feature>
<evidence type="ECO:0000256" key="1">
    <source>
        <dbReference type="SAM" id="MobiDB-lite"/>
    </source>
</evidence>
<feature type="region of interest" description="Disordered" evidence="1">
    <location>
        <begin position="1"/>
        <end position="47"/>
    </location>
</feature>
<reference evidence="3 4" key="1">
    <citation type="journal article" date="2015" name="Sci. Rep.">
        <title>Chromosome-level genome map provides insights into diverse defense mechanisms in the medicinal fungus Ganoderma sinense.</title>
        <authorList>
            <person name="Zhu Y."/>
            <person name="Xu J."/>
            <person name="Sun C."/>
            <person name="Zhou S."/>
            <person name="Xu H."/>
            <person name="Nelson D.R."/>
            <person name="Qian J."/>
            <person name="Song J."/>
            <person name="Luo H."/>
            <person name="Xiang L."/>
            <person name="Li Y."/>
            <person name="Xu Z."/>
            <person name="Ji A."/>
            <person name="Wang L."/>
            <person name="Lu S."/>
            <person name="Hayward A."/>
            <person name="Sun W."/>
            <person name="Li X."/>
            <person name="Schwartz D.C."/>
            <person name="Wang Y."/>
            <person name="Chen S."/>
        </authorList>
    </citation>
    <scope>NUCLEOTIDE SEQUENCE [LARGE SCALE GENOMIC DNA]</scope>
    <source>
        <strain evidence="3 4">ZZ0214-1</strain>
    </source>
</reference>
<evidence type="ECO:0000313" key="3">
    <source>
        <dbReference type="EMBL" id="PIL25310.1"/>
    </source>
</evidence>
<dbReference type="EMBL" id="AYKW01000056">
    <property type="protein sequence ID" value="PIL25310.1"/>
    <property type="molecule type" value="Genomic_DNA"/>
</dbReference>
<protein>
    <recommendedName>
        <fullName evidence="2">F-box domain-containing protein</fullName>
    </recommendedName>
</protein>
<dbReference type="InterPro" id="IPR001810">
    <property type="entry name" value="F-box_dom"/>
</dbReference>
<comment type="caution">
    <text evidence="3">The sequence shown here is derived from an EMBL/GenBank/DDBJ whole genome shotgun (WGS) entry which is preliminary data.</text>
</comment>
<name>A0A2G8RUX1_9APHY</name>
<organism evidence="3 4">
    <name type="scientific">Ganoderma sinense ZZ0214-1</name>
    <dbReference type="NCBI Taxonomy" id="1077348"/>
    <lineage>
        <taxon>Eukaryota</taxon>
        <taxon>Fungi</taxon>
        <taxon>Dikarya</taxon>
        <taxon>Basidiomycota</taxon>
        <taxon>Agaricomycotina</taxon>
        <taxon>Agaricomycetes</taxon>
        <taxon>Polyporales</taxon>
        <taxon>Polyporaceae</taxon>
        <taxon>Ganoderma</taxon>
    </lineage>
</organism>
<keyword evidence="4" id="KW-1185">Reference proteome</keyword>
<dbReference type="SUPFAM" id="SSF81383">
    <property type="entry name" value="F-box domain"/>
    <property type="match status" value="1"/>
</dbReference>
<dbReference type="PANTHER" id="PTHR38926">
    <property type="entry name" value="F-BOX DOMAIN CONTAINING PROTEIN, EXPRESSED"/>
    <property type="match status" value="1"/>
</dbReference>
<dbReference type="PANTHER" id="PTHR38926:SF72">
    <property type="entry name" value="IM:7136021-RELATED"/>
    <property type="match status" value="1"/>
</dbReference>
<dbReference type="Gene3D" id="1.20.1280.50">
    <property type="match status" value="1"/>
</dbReference>
<evidence type="ECO:0000259" key="2">
    <source>
        <dbReference type="Pfam" id="PF12937"/>
    </source>
</evidence>
<dbReference type="OrthoDB" id="2754773at2759"/>
<dbReference type="InterPro" id="IPR032675">
    <property type="entry name" value="LRR_dom_sf"/>
</dbReference>
<dbReference type="Pfam" id="PF12937">
    <property type="entry name" value="F-box-like"/>
    <property type="match status" value="1"/>
</dbReference>
<gene>
    <name evidence="3" type="ORF">GSI_13199</name>
</gene>
<evidence type="ECO:0000313" key="4">
    <source>
        <dbReference type="Proteomes" id="UP000230002"/>
    </source>
</evidence>
<dbReference type="InterPro" id="IPR036047">
    <property type="entry name" value="F-box-like_dom_sf"/>
</dbReference>
<feature type="compositionally biased region" description="Polar residues" evidence="1">
    <location>
        <begin position="1"/>
        <end position="27"/>
    </location>
</feature>
<dbReference type="AlphaFoldDB" id="A0A2G8RUX1"/>
<dbReference type="Gene3D" id="3.80.10.10">
    <property type="entry name" value="Ribonuclease Inhibitor"/>
    <property type="match status" value="1"/>
</dbReference>
<proteinExistence type="predicted"/>
<accession>A0A2G8RUX1</accession>
<dbReference type="SUPFAM" id="SSF52047">
    <property type="entry name" value="RNI-like"/>
    <property type="match status" value="1"/>
</dbReference>